<keyword evidence="4" id="KW-1003">Cell membrane</keyword>
<sequence>MENLFGLLRVNVIRGIDLAIRDTISSDPYVILRMGKQKLKTRVVKRNVNPEWNDQLTLSIDDPNLLIKL</sequence>
<dbReference type="GO" id="GO:0005634">
    <property type="term" value="C:nucleus"/>
    <property type="evidence" value="ECO:0007669"/>
    <property type="project" value="UniProtKB-SubCell"/>
</dbReference>
<keyword evidence="3" id="KW-0343">GTPase activation</keyword>
<accession>A0A8S0SDR7</accession>
<keyword evidence="9" id="KW-0472">Membrane</keyword>
<evidence type="ECO:0000256" key="1">
    <source>
        <dbReference type="ARBA" id="ARBA00004123"/>
    </source>
</evidence>
<feature type="domain" description="C2" evidence="12">
    <location>
        <begin position="1"/>
        <end position="69"/>
    </location>
</feature>
<dbReference type="OrthoDB" id="73919at2759"/>
<dbReference type="SUPFAM" id="SSF49562">
    <property type="entry name" value="C2 domain (Calcium/lipid-binding domain, CaLB)"/>
    <property type="match status" value="1"/>
</dbReference>
<dbReference type="GO" id="GO:0005096">
    <property type="term" value="F:GTPase activator activity"/>
    <property type="evidence" value="ECO:0007669"/>
    <property type="project" value="UniProtKB-KW"/>
</dbReference>
<evidence type="ECO:0000256" key="5">
    <source>
        <dbReference type="ARBA" id="ARBA00022682"/>
    </source>
</evidence>
<evidence type="ECO:0000313" key="13">
    <source>
        <dbReference type="EMBL" id="CAA2990737.1"/>
    </source>
</evidence>
<dbReference type="InterPro" id="IPR035892">
    <property type="entry name" value="C2_domain_sf"/>
</dbReference>
<comment type="similarity">
    <text evidence="11">Belongs to the plant CAR protein family.</text>
</comment>
<gene>
    <name evidence="13" type="ORF">OLEA9_A019803</name>
</gene>
<comment type="subcellular location">
    <subcellularLocation>
        <location evidence="2">Cell membrane</location>
    </subcellularLocation>
    <subcellularLocation>
        <location evidence="1">Nucleus</location>
    </subcellularLocation>
</comment>
<dbReference type="Gramene" id="OE9A019803T1">
    <property type="protein sequence ID" value="OE9A019803C1"/>
    <property type="gene ID" value="OE9A019803"/>
</dbReference>
<evidence type="ECO:0000256" key="4">
    <source>
        <dbReference type="ARBA" id="ARBA00022475"/>
    </source>
</evidence>
<evidence type="ECO:0000256" key="3">
    <source>
        <dbReference type="ARBA" id="ARBA00022468"/>
    </source>
</evidence>
<evidence type="ECO:0000256" key="8">
    <source>
        <dbReference type="ARBA" id="ARBA00023121"/>
    </source>
</evidence>
<organism evidence="13 14">
    <name type="scientific">Olea europaea subsp. europaea</name>
    <dbReference type="NCBI Taxonomy" id="158383"/>
    <lineage>
        <taxon>Eukaryota</taxon>
        <taxon>Viridiplantae</taxon>
        <taxon>Streptophyta</taxon>
        <taxon>Embryophyta</taxon>
        <taxon>Tracheophyta</taxon>
        <taxon>Spermatophyta</taxon>
        <taxon>Magnoliopsida</taxon>
        <taxon>eudicotyledons</taxon>
        <taxon>Gunneridae</taxon>
        <taxon>Pentapetalae</taxon>
        <taxon>asterids</taxon>
        <taxon>lamiids</taxon>
        <taxon>Lamiales</taxon>
        <taxon>Oleaceae</taxon>
        <taxon>Oleeae</taxon>
        <taxon>Olea</taxon>
    </lineage>
</organism>
<evidence type="ECO:0000256" key="6">
    <source>
        <dbReference type="ARBA" id="ARBA00022723"/>
    </source>
</evidence>
<dbReference type="GO" id="GO:0046872">
    <property type="term" value="F:metal ion binding"/>
    <property type="evidence" value="ECO:0007669"/>
    <property type="project" value="UniProtKB-KW"/>
</dbReference>
<dbReference type="GO" id="GO:0008289">
    <property type="term" value="F:lipid binding"/>
    <property type="evidence" value="ECO:0007669"/>
    <property type="project" value="UniProtKB-KW"/>
</dbReference>
<evidence type="ECO:0000256" key="9">
    <source>
        <dbReference type="ARBA" id="ARBA00023136"/>
    </source>
</evidence>
<keyword evidence="14" id="KW-1185">Reference proteome</keyword>
<evidence type="ECO:0000256" key="7">
    <source>
        <dbReference type="ARBA" id="ARBA00022837"/>
    </source>
</evidence>
<comment type="caution">
    <text evidence="13">The sequence shown here is derived from an EMBL/GenBank/DDBJ whole genome shotgun (WGS) entry which is preliminary data.</text>
</comment>
<dbReference type="AlphaFoldDB" id="A0A8S0SDR7"/>
<proteinExistence type="inferred from homology"/>
<keyword evidence="6" id="KW-0479">Metal-binding</keyword>
<dbReference type="InterPro" id="IPR000008">
    <property type="entry name" value="C2_dom"/>
</dbReference>
<dbReference type="PANTHER" id="PTHR45933:SF11">
    <property type="entry name" value="PROTEIN C2-DOMAIN ABA-RELATED 1"/>
    <property type="match status" value="1"/>
</dbReference>
<dbReference type="Proteomes" id="UP000594638">
    <property type="component" value="Unassembled WGS sequence"/>
</dbReference>
<dbReference type="InterPro" id="IPR044562">
    <property type="entry name" value="CAR1-11"/>
</dbReference>
<feature type="non-terminal residue" evidence="13">
    <location>
        <position position="69"/>
    </location>
</feature>
<protein>
    <submittedName>
        <fullName evidence="13">C2-DOMAIN ABA-RELATED 1</fullName>
    </submittedName>
</protein>
<evidence type="ECO:0000256" key="11">
    <source>
        <dbReference type="ARBA" id="ARBA00024037"/>
    </source>
</evidence>
<name>A0A8S0SDR7_OLEEU</name>
<dbReference type="PANTHER" id="PTHR45933">
    <property type="entry name" value="PROTEIN C2-DOMAIN ABA-RELATED 4"/>
    <property type="match status" value="1"/>
</dbReference>
<keyword evidence="5" id="KW-0938">Abscisic acid signaling pathway</keyword>
<reference evidence="13 14" key="1">
    <citation type="submission" date="2019-12" db="EMBL/GenBank/DDBJ databases">
        <authorList>
            <person name="Alioto T."/>
            <person name="Alioto T."/>
            <person name="Gomez Garrido J."/>
        </authorList>
    </citation>
    <scope>NUCLEOTIDE SEQUENCE [LARGE SCALE GENOMIC DNA]</scope>
</reference>
<evidence type="ECO:0000256" key="10">
    <source>
        <dbReference type="ARBA" id="ARBA00023242"/>
    </source>
</evidence>
<dbReference type="GO" id="GO:0005886">
    <property type="term" value="C:plasma membrane"/>
    <property type="evidence" value="ECO:0007669"/>
    <property type="project" value="UniProtKB-SubCell"/>
</dbReference>
<keyword evidence="7" id="KW-0106">Calcium</keyword>
<evidence type="ECO:0000313" key="14">
    <source>
        <dbReference type="Proteomes" id="UP000594638"/>
    </source>
</evidence>
<evidence type="ECO:0000256" key="2">
    <source>
        <dbReference type="ARBA" id="ARBA00004236"/>
    </source>
</evidence>
<dbReference type="Gene3D" id="2.60.40.150">
    <property type="entry name" value="C2 domain"/>
    <property type="match status" value="1"/>
</dbReference>
<evidence type="ECO:0000259" key="12">
    <source>
        <dbReference type="PROSITE" id="PS50004"/>
    </source>
</evidence>
<dbReference type="EMBL" id="CACTIH010004380">
    <property type="protein sequence ID" value="CAA2990737.1"/>
    <property type="molecule type" value="Genomic_DNA"/>
</dbReference>
<keyword evidence="10" id="KW-0539">Nucleus</keyword>
<dbReference type="GO" id="GO:0009738">
    <property type="term" value="P:abscisic acid-activated signaling pathway"/>
    <property type="evidence" value="ECO:0007669"/>
    <property type="project" value="UniProtKB-KW"/>
</dbReference>
<dbReference type="Pfam" id="PF00168">
    <property type="entry name" value="C2"/>
    <property type="match status" value="1"/>
</dbReference>
<keyword evidence="8" id="KW-0446">Lipid-binding</keyword>
<dbReference type="PROSITE" id="PS50004">
    <property type="entry name" value="C2"/>
    <property type="match status" value="1"/>
</dbReference>